<organism evidence="1 2">
    <name type="scientific">Trueperella pecoris</name>
    <dbReference type="NCBI Taxonomy" id="2733571"/>
    <lineage>
        <taxon>Bacteria</taxon>
        <taxon>Bacillati</taxon>
        <taxon>Actinomycetota</taxon>
        <taxon>Actinomycetes</taxon>
        <taxon>Actinomycetales</taxon>
        <taxon>Actinomycetaceae</taxon>
        <taxon>Trueperella</taxon>
    </lineage>
</organism>
<accession>A0A7M1R1Z3</accession>
<evidence type="ECO:0008006" key="3">
    <source>
        <dbReference type="Google" id="ProtNLM"/>
    </source>
</evidence>
<evidence type="ECO:0000313" key="1">
    <source>
        <dbReference type="EMBL" id="QOR48161.1"/>
    </source>
</evidence>
<name>A0A7M1R1Z3_9ACTO</name>
<dbReference type="Proteomes" id="UP000594961">
    <property type="component" value="Chromosome"/>
</dbReference>
<gene>
    <name evidence="1" type="ORF">INS90_02400</name>
</gene>
<reference evidence="1 2" key="1">
    <citation type="submission" date="2020-10" db="EMBL/GenBank/DDBJ databases">
        <title>Trueperella pecoris sp. nov. isolated from bovine and porcine specimens.</title>
        <authorList>
            <person name="Schoenecker L."/>
            <person name="Schnydrig P."/>
            <person name="Brodard I."/>
            <person name="Thomann A."/>
            <person name="Hemphill A."/>
            <person name="Rodriguez-Campos S."/>
            <person name="Perreten V."/>
            <person name="Jores J."/>
            <person name="Kittl S."/>
        </authorList>
    </citation>
    <scope>NUCLEOTIDE SEQUENCE [LARGE SCALE GENOMIC DNA]</scope>
    <source>
        <strain evidence="1 2">19OD0592</strain>
    </source>
</reference>
<dbReference type="AlphaFoldDB" id="A0A7M1R1Z3"/>
<dbReference type="InterPro" id="IPR045596">
    <property type="entry name" value="DUF6459"/>
</dbReference>
<dbReference type="RefSeq" id="WP_197554352.1">
    <property type="nucleotide sequence ID" value="NZ_CP063212.1"/>
</dbReference>
<dbReference type="Pfam" id="PF20060">
    <property type="entry name" value="DUF6459"/>
    <property type="match status" value="1"/>
</dbReference>
<sequence>MSQLAILETPTTRSYPGKTATALAAPALNAEDLPKFDRAAFSSPKLDRRMYRDGPLDVVPDALVPPDRFAASIVGQAIEVLMGHRPVRQLQTWMHPSVYEALSRRAGLGHRIHGKPEKCRSPRIKRVRVCEPRDGVVEASLVVFDGHKIRAAATRLEVRRGRWHVTALEII</sequence>
<evidence type="ECO:0000313" key="2">
    <source>
        <dbReference type="Proteomes" id="UP000594961"/>
    </source>
</evidence>
<dbReference type="EMBL" id="CP063212">
    <property type="protein sequence ID" value="QOR48161.1"/>
    <property type="molecule type" value="Genomic_DNA"/>
</dbReference>
<protein>
    <recommendedName>
        <fullName evidence="3">3-hydroxyacyl-CoA dehydrogenase</fullName>
    </recommendedName>
</protein>
<proteinExistence type="predicted"/>